<name>A0A7Z8YC03_9ACTO</name>
<proteinExistence type="predicted"/>
<dbReference type="AlphaFoldDB" id="A0A7Z8YC03"/>
<organism evidence="2 3">
    <name type="scientific">Actinobaculum suis</name>
    <dbReference type="NCBI Taxonomy" id="1657"/>
    <lineage>
        <taxon>Bacteria</taxon>
        <taxon>Bacillati</taxon>
        <taxon>Actinomycetota</taxon>
        <taxon>Actinomycetes</taxon>
        <taxon>Actinomycetales</taxon>
        <taxon>Actinomycetaceae</taxon>
        <taxon>Actinobaculum</taxon>
    </lineage>
</organism>
<evidence type="ECO:0000313" key="2">
    <source>
        <dbReference type="EMBL" id="VDG77334.1"/>
    </source>
</evidence>
<reference evidence="2 3" key="1">
    <citation type="submission" date="2018-11" db="EMBL/GenBank/DDBJ databases">
        <authorList>
            <consortium name="Pathogen Informatics"/>
        </authorList>
    </citation>
    <scope>NUCLEOTIDE SEQUENCE [LARGE SCALE GENOMIC DNA]</scope>
    <source>
        <strain evidence="2 3">NCTC10327</strain>
    </source>
</reference>
<sequence length="142" mass="16245">MKLKTLTAAIGIAILALTGCAKDPTPGKIRSYTVIEEKCGTLDNMEILEATPERPGDALVWAGYPKYNGKSERNNEAEWLDCFFIWTGAPEWIREEVRRPLWKGRDRIVPYAVDATSREWEDYWLGWSVDKDGMITMLAKFK</sequence>
<dbReference type="EMBL" id="UYIO01000001">
    <property type="protein sequence ID" value="VDG77334.1"/>
    <property type="molecule type" value="Genomic_DNA"/>
</dbReference>
<dbReference type="PROSITE" id="PS51257">
    <property type="entry name" value="PROKAR_LIPOPROTEIN"/>
    <property type="match status" value="1"/>
</dbReference>
<protein>
    <recommendedName>
        <fullName evidence="4">Lipoprotein</fullName>
    </recommendedName>
</protein>
<dbReference type="Proteomes" id="UP000269974">
    <property type="component" value="Unassembled WGS sequence"/>
</dbReference>
<evidence type="ECO:0000256" key="1">
    <source>
        <dbReference type="SAM" id="SignalP"/>
    </source>
</evidence>
<keyword evidence="1" id="KW-0732">Signal</keyword>
<evidence type="ECO:0000313" key="3">
    <source>
        <dbReference type="Proteomes" id="UP000269974"/>
    </source>
</evidence>
<feature type="signal peptide" evidence="1">
    <location>
        <begin position="1"/>
        <end position="21"/>
    </location>
</feature>
<dbReference type="RefSeq" id="WP_185934394.1">
    <property type="nucleotide sequence ID" value="NZ_UYIO01000001.1"/>
</dbReference>
<comment type="caution">
    <text evidence="2">The sequence shown here is derived from an EMBL/GenBank/DDBJ whole genome shotgun (WGS) entry which is preliminary data.</text>
</comment>
<feature type="chain" id="PRO_5038407179" description="Lipoprotein" evidence="1">
    <location>
        <begin position="22"/>
        <end position="142"/>
    </location>
</feature>
<evidence type="ECO:0008006" key="4">
    <source>
        <dbReference type="Google" id="ProtNLM"/>
    </source>
</evidence>
<gene>
    <name evidence="2" type="ORF">NCTC10327_01942</name>
</gene>
<accession>A0A7Z8YC03</accession>